<proteinExistence type="inferred from homology"/>
<keyword evidence="4" id="KW-0067">ATP-binding</keyword>
<dbReference type="eggNOG" id="COG1120">
    <property type="taxonomic scope" value="Bacteria"/>
</dbReference>
<dbReference type="Proteomes" id="UP000002016">
    <property type="component" value="Chromosome"/>
</dbReference>
<dbReference type="KEGG" id="tle:Tlet_1062"/>
<keyword evidence="2" id="KW-0813">Transport</keyword>
<dbReference type="GO" id="GO:0016887">
    <property type="term" value="F:ATP hydrolysis activity"/>
    <property type="evidence" value="ECO:0007669"/>
    <property type="project" value="InterPro"/>
</dbReference>
<dbReference type="SMART" id="SM00382">
    <property type="entry name" value="AAA"/>
    <property type="match status" value="1"/>
</dbReference>
<dbReference type="OrthoDB" id="45287at2"/>
<dbReference type="SUPFAM" id="SSF52540">
    <property type="entry name" value="P-loop containing nucleoside triphosphate hydrolases"/>
    <property type="match status" value="1"/>
</dbReference>
<dbReference type="GO" id="GO:0005524">
    <property type="term" value="F:ATP binding"/>
    <property type="evidence" value="ECO:0007669"/>
    <property type="project" value="UniProtKB-KW"/>
</dbReference>
<evidence type="ECO:0000313" key="7">
    <source>
        <dbReference type="Proteomes" id="UP000002016"/>
    </source>
</evidence>
<evidence type="ECO:0000256" key="2">
    <source>
        <dbReference type="ARBA" id="ARBA00022448"/>
    </source>
</evidence>
<organism evidence="6 7">
    <name type="scientific">Pseudothermotoga lettingae (strain ATCC BAA-301 / DSM 14385 / NBRC 107922 / TMO)</name>
    <name type="common">Thermotoga lettingae</name>
    <dbReference type="NCBI Taxonomy" id="416591"/>
    <lineage>
        <taxon>Bacteria</taxon>
        <taxon>Thermotogati</taxon>
        <taxon>Thermotogota</taxon>
        <taxon>Thermotogae</taxon>
        <taxon>Thermotogales</taxon>
        <taxon>Thermotogaceae</taxon>
        <taxon>Pseudothermotoga</taxon>
    </lineage>
</organism>
<dbReference type="InterPro" id="IPR003593">
    <property type="entry name" value="AAA+_ATPase"/>
</dbReference>
<gene>
    <name evidence="6" type="ordered locus">Tlet_1062</name>
</gene>
<dbReference type="InterPro" id="IPR027417">
    <property type="entry name" value="P-loop_NTPase"/>
</dbReference>
<dbReference type="EMBL" id="CP000812">
    <property type="protein sequence ID" value="ABV33627.1"/>
    <property type="molecule type" value="Genomic_DNA"/>
</dbReference>
<keyword evidence="7" id="KW-1185">Reference proteome</keyword>
<dbReference type="PANTHER" id="PTHR43117">
    <property type="entry name" value="OSMOPROTECTANT IMPORT ATP-BINDING PROTEIN OSMV"/>
    <property type="match status" value="1"/>
</dbReference>
<evidence type="ECO:0000313" key="6">
    <source>
        <dbReference type="EMBL" id="ABV33627.1"/>
    </source>
</evidence>
<dbReference type="RefSeq" id="WP_012003108.1">
    <property type="nucleotide sequence ID" value="NC_009828.1"/>
</dbReference>
<accession>A8F643</accession>
<comment type="similarity">
    <text evidence="1">Belongs to the ABC transporter superfamily.</text>
</comment>
<dbReference type="PANTHER" id="PTHR43117:SF4">
    <property type="entry name" value="OSMOPROTECTANT IMPORT ATP-BINDING PROTEIN OSMV"/>
    <property type="match status" value="1"/>
</dbReference>
<dbReference type="PROSITE" id="PS50893">
    <property type="entry name" value="ABC_TRANSPORTER_2"/>
    <property type="match status" value="1"/>
</dbReference>
<reference evidence="6 7" key="2">
    <citation type="journal article" date="2009" name="Proc. Natl. Acad. Sci. U.S.A.">
        <title>On the chimeric nature, thermophilic origin, and phylogenetic placement of the Thermotogales.</title>
        <authorList>
            <person name="Zhaxybayeva O."/>
            <person name="Swithers K.S."/>
            <person name="Lapierre P."/>
            <person name="Fournier G.P."/>
            <person name="Bickhart D.M."/>
            <person name="DeBoy R.T."/>
            <person name="Nelson K.E."/>
            <person name="Nesbo C.L."/>
            <person name="Doolittle W.F."/>
            <person name="Gogarten J.P."/>
            <person name="Noll K.M."/>
        </authorList>
    </citation>
    <scope>NUCLEOTIDE SEQUENCE [LARGE SCALE GENOMIC DNA]</scope>
    <source>
        <strain evidence="7">ATCC BAA-301 / DSM 14385 / NBRC 107922 / TMO</strain>
    </source>
</reference>
<evidence type="ECO:0000259" key="5">
    <source>
        <dbReference type="PROSITE" id="PS50893"/>
    </source>
</evidence>
<name>A8F643_PSELT</name>
<protein>
    <submittedName>
        <fullName evidence="6">ABC transporter related</fullName>
    </submittedName>
</protein>
<dbReference type="STRING" id="416591.Tlet_1062"/>
<evidence type="ECO:0000256" key="4">
    <source>
        <dbReference type="ARBA" id="ARBA00022840"/>
    </source>
</evidence>
<dbReference type="AlphaFoldDB" id="A8F643"/>
<keyword evidence="3" id="KW-0547">Nucleotide-binding</keyword>
<dbReference type="Gene3D" id="3.40.50.300">
    <property type="entry name" value="P-loop containing nucleotide triphosphate hydrolases"/>
    <property type="match status" value="1"/>
</dbReference>
<feature type="domain" description="ABC transporter" evidence="5">
    <location>
        <begin position="19"/>
        <end position="247"/>
    </location>
</feature>
<dbReference type="Pfam" id="PF00005">
    <property type="entry name" value="ABC_tran"/>
    <property type="match status" value="1"/>
</dbReference>
<dbReference type="InterPro" id="IPR003439">
    <property type="entry name" value="ABC_transporter-like_ATP-bd"/>
</dbReference>
<sequence>MEKPIKQEQQKVNSDRSSVEFINFSLSIDGIDVLRNIDLVMKSGELAIVYGPRGAGKSALLRSLLRLNREIYDNVERSGELKVNGKPVNAYDKKTLRRLVTYVEPSFVEALDHLRFGEFINLVLAEKQVSLDELSTELDRLGILRLLKREMRTPLREFYTMEKIMVLLFAAIVRKSSIIVLDCILDHVDDDAIVPVVRELSSIKEDRVVILSTRHQSRFLPMADLFVAIKDGRIEYKGAPRELVLKR</sequence>
<reference evidence="6 7" key="1">
    <citation type="submission" date="2007-08" db="EMBL/GenBank/DDBJ databases">
        <title>Complete sequence of Thermotoga lettingae TMO.</title>
        <authorList>
            <consortium name="US DOE Joint Genome Institute"/>
            <person name="Copeland A."/>
            <person name="Lucas S."/>
            <person name="Lapidus A."/>
            <person name="Barry K."/>
            <person name="Glavina del Rio T."/>
            <person name="Dalin E."/>
            <person name="Tice H."/>
            <person name="Pitluck S."/>
            <person name="Foster B."/>
            <person name="Bruce D."/>
            <person name="Schmutz J."/>
            <person name="Larimer F."/>
            <person name="Land M."/>
            <person name="Hauser L."/>
            <person name="Kyrpides N."/>
            <person name="Mikhailova N."/>
            <person name="Nelson K."/>
            <person name="Gogarten J.P."/>
            <person name="Noll K."/>
            <person name="Richardson P."/>
        </authorList>
    </citation>
    <scope>NUCLEOTIDE SEQUENCE [LARGE SCALE GENOMIC DNA]</scope>
    <source>
        <strain evidence="7">ATCC BAA-301 / DSM 14385 / NBRC 107922 / TMO</strain>
    </source>
</reference>
<evidence type="ECO:0000256" key="3">
    <source>
        <dbReference type="ARBA" id="ARBA00022741"/>
    </source>
</evidence>
<evidence type="ECO:0000256" key="1">
    <source>
        <dbReference type="ARBA" id="ARBA00005417"/>
    </source>
</evidence>
<dbReference type="HOGENOM" id="CLU_000604_1_22_0"/>